<sequence>MRKNSQKAFQNTERTSLNKENLHPLQAHYQQYLQQQRSSKFAGSQTNSNYSNNQFQSSDLSLSQSGTSEANNTQRMIDSQRSSRLNMSKKSLPNQYMNFQPNNSVNSASMKGTPSFQNGVRAQKHNINNNIPSQATSKASMSNQNSQNTVSFKSKKNLNHPPMVVEFTLTQNDLQLQQQPQKQNQKPQKGSSGKRSSNQKQITSMQKQHQQNQPSISSNSSAQVNQHFQQTNKHLRFDSIQDSSSATNQQMMSITSQHYQGLISGGSSEEDNNDDNYQDLKEMMMESPQPKNPNQITLNNSLLECVDQYGNNIDQYSVLIETDNNEEEEEEEEEDEELSSKKQQISELNDPNSYLNTVTKDVQLYGSINHNINQYPISNSNNYNSNSNNKTTHTNIIQLQNNYYLSNNPNFIVCSPSANTDDDCQYTNSSAVRSIATANSAIRNHYSYGKTHAHLIYTDERKEEDLSSQAIDEQEDDEMNNNEDNIQQFSSDKDQFTHDNGEDDEEIESKLHIATGSSQLYQTKDYDRSQSSGQYQLRIKRDINDQLQQTPAQQNQFLQILDSDQRQRIINDTPQVMEMIDQSNIQSTKNKSSKHNSGNGKNNQTQNIDQISPEVLGSRENRRRVQKQLQQDKKKDNKGDNTRNSSRYLNFKDISPLVKSCNTFAFDNMPNQSNLDINLVGKISPPFLQNHYPSVIQKGDNFKFNTINSNNVSYGHNTANGGGMIFMQTNTNVFGNTIQNHYYQTTQTQGTMMGGINENDMCSPDQLSRGQMTNKLSSVIESPPPLTDMTPEKGIKDFSRQYLNQGMWPSKTNHLGDQTTIMHQSKLQDASLMSSRLNISMKMGDNLRRIESNLHSQIKHPNSNFSTHQKNQQQILQSQHMLHQSMQKKFVVPPLTNLSNALFSTADGMLTQSQTNQTFSQNQINNSNNNINMSSNHQNNISTSNPYQIQEKLSSAYPNIDISIVQKINTTLDNMNNQFYFKRPSDHVGLGNSSITQLRTSREQSKHNLSGFTLLNNFNHPNQINANKINTMVNNTVFNQSSFDDMCNIHGTNENPQNITHIQNEQLLPLTSRSHNQPQLSFNNNRFSNISDAKNTHTHDHMTRQCKECIFEREKRSVTQKAFERALGISLYLMEEIDKISLNQRERPSNHSEHNQMQISRQEIMNLMNQTHLGGIKGLISPNSLNGSTTHQNSQTRLSRSKSQSMMPVEFANLQRSLQIPRGALNSAYQGIFNNATPNMSYI</sequence>
<protein>
    <submittedName>
        <fullName evidence="2">Uncharacterized protein</fullName>
    </submittedName>
</protein>
<accession>A0A078B1F7</accession>
<gene>
    <name evidence="2" type="primary">Contig7632.g8143</name>
    <name evidence="2" type="ORF">STYLEM_16155</name>
</gene>
<feature type="compositionally biased region" description="Basic and acidic residues" evidence="1">
    <location>
        <begin position="491"/>
        <end position="500"/>
    </location>
</feature>
<evidence type="ECO:0000313" key="3">
    <source>
        <dbReference type="Proteomes" id="UP000039865"/>
    </source>
</evidence>
<feature type="compositionally biased region" description="Low complexity" evidence="1">
    <location>
        <begin position="44"/>
        <end position="65"/>
    </location>
</feature>
<feature type="compositionally biased region" description="Polar residues" evidence="1">
    <location>
        <begin position="66"/>
        <end position="118"/>
    </location>
</feature>
<feature type="compositionally biased region" description="Low complexity" evidence="1">
    <location>
        <begin position="176"/>
        <end position="188"/>
    </location>
</feature>
<feature type="compositionally biased region" description="Polar residues" evidence="1">
    <location>
        <begin position="1"/>
        <end position="15"/>
    </location>
</feature>
<dbReference type="EMBL" id="CCKQ01015243">
    <property type="protein sequence ID" value="CDW87053.1"/>
    <property type="molecule type" value="Genomic_DNA"/>
</dbReference>
<feature type="region of interest" description="Disordered" evidence="1">
    <location>
        <begin position="323"/>
        <end position="354"/>
    </location>
</feature>
<name>A0A078B1F7_STYLE</name>
<feature type="region of interest" description="Disordered" evidence="1">
    <location>
        <begin position="1178"/>
        <end position="1205"/>
    </location>
</feature>
<feature type="compositionally biased region" description="Polar residues" evidence="1">
    <location>
        <begin position="1181"/>
        <end position="1205"/>
    </location>
</feature>
<feature type="compositionally biased region" description="Basic and acidic residues" evidence="1">
    <location>
        <begin position="630"/>
        <end position="641"/>
    </location>
</feature>
<feature type="compositionally biased region" description="Low complexity" evidence="1">
    <location>
        <begin position="208"/>
        <end position="226"/>
    </location>
</feature>
<proteinExistence type="predicted"/>
<reference evidence="2 3" key="1">
    <citation type="submission" date="2014-06" db="EMBL/GenBank/DDBJ databases">
        <authorList>
            <person name="Swart Estienne"/>
        </authorList>
    </citation>
    <scope>NUCLEOTIDE SEQUENCE [LARGE SCALE GENOMIC DNA]</scope>
    <source>
        <strain evidence="2 3">130c</strain>
    </source>
</reference>
<keyword evidence="3" id="KW-1185">Reference proteome</keyword>
<evidence type="ECO:0000313" key="2">
    <source>
        <dbReference type="EMBL" id="CDW87053.1"/>
    </source>
</evidence>
<feature type="region of interest" description="Disordered" evidence="1">
    <location>
        <begin position="1"/>
        <end position="21"/>
    </location>
</feature>
<feature type="region of interest" description="Disordered" evidence="1">
    <location>
        <begin position="176"/>
        <end position="228"/>
    </location>
</feature>
<organism evidence="2 3">
    <name type="scientific">Stylonychia lemnae</name>
    <name type="common">Ciliate</name>
    <dbReference type="NCBI Taxonomy" id="5949"/>
    <lineage>
        <taxon>Eukaryota</taxon>
        <taxon>Sar</taxon>
        <taxon>Alveolata</taxon>
        <taxon>Ciliophora</taxon>
        <taxon>Intramacronucleata</taxon>
        <taxon>Spirotrichea</taxon>
        <taxon>Stichotrichia</taxon>
        <taxon>Sporadotrichida</taxon>
        <taxon>Oxytrichidae</taxon>
        <taxon>Stylonychinae</taxon>
        <taxon>Stylonychia</taxon>
    </lineage>
</organism>
<dbReference type="InParanoid" id="A0A078B1F7"/>
<feature type="compositionally biased region" description="Low complexity" evidence="1">
    <location>
        <begin position="587"/>
        <end position="603"/>
    </location>
</feature>
<feature type="compositionally biased region" description="Acidic residues" evidence="1">
    <location>
        <begin position="323"/>
        <end position="337"/>
    </location>
</feature>
<feature type="compositionally biased region" description="Polar residues" evidence="1">
    <location>
        <begin position="341"/>
        <end position="354"/>
    </location>
</feature>
<feature type="compositionally biased region" description="Polar residues" evidence="1">
    <location>
        <begin position="130"/>
        <end position="152"/>
    </location>
</feature>
<feature type="region of interest" description="Disordered" evidence="1">
    <location>
        <begin position="461"/>
        <end position="504"/>
    </location>
</feature>
<feature type="region of interest" description="Disordered" evidence="1">
    <location>
        <begin position="130"/>
        <end position="158"/>
    </location>
</feature>
<dbReference type="Proteomes" id="UP000039865">
    <property type="component" value="Unassembled WGS sequence"/>
</dbReference>
<dbReference type="AlphaFoldDB" id="A0A078B1F7"/>
<feature type="region of interest" description="Disordered" evidence="1">
    <location>
        <begin position="585"/>
        <end position="648"/>
    </location>
</feature>
<feature type="compositionally biased region" description="Acidic residues" evidence="1">
    <location>
        <begin position="472"/>
        <end position="481"/>
    </location>
</feature>
<feature type="compositionally biased region" description="Polar residues" evidence="1">
    <location>
        <begin position="189"/>
        <end position="207"/>
    </location>
</feature>
<evidence type="ECO:0000256" key="1">
    <source>
        <dbReference type="SAM" id="MobiDB-lite"/>
    </source>
</evidence>
<feature type="region of interest" description="Disordered" evidence="1">
    <location>
        <begin position="33"/>
        <end position="118"/>
    </location>
</feature>